<feature type="domain" description="Phosphatidylinositol-specific phospholipase C X" evidence="1">
    <location>
        <begin position="54"/>
        <end position="190"/>
    </location>
</feature>
<dbReference type="InterPro" id="IPR051057">
    <property type="entry name" value="PI-PLC_domain"/>
</dbReference>
<keyword evidence="3" id="KW-1185">Reference proteome</keyword>
<reference evidence="2 3" key="1">
    <citation type="submission" date="2024-09" db="EMBL/GenBank/DDBJ databases">
        <title>A chromosome-level genome assembly of Gray's grenadier anchovy, Coilia grayii.</title>
        <authorList>
            <person name="Fu Z."/>
        </authorList>
    </citation>
    <scope>NUCLEOTIDE SEQUENCE [LARGE SCALE GENOMIC DNA]</scope>
    <source>
        <strain evidence="2">G4</strain>
        <tissue evidence="2">Muscle</tissue>
    </source>
</reference>
<sequence length="300" mass="34039">MCWCICLEQCVVRVRHNVYPIAYYYRAYSEDQSFNDDPVLHLPESYDINWMKSIDNNKKLTSITIPGTHDTGALRGYIAGDFAICQVWSVADQLKAGIRYLDLRVKKNLEIVHGRIPQDITFTEVLDQVQSFLKNHSSEAVLIRVKPEGSNKGKVQTQVQNVIKGQQNIWVTSDIPTMGEARGKVILLQKNEFTLGIPTFGTDQPDDYKVSDLEMKKEKIKQHLTEAKEKCGHQQIILSYSSGTGLPKLQFHLTPKEIAKVINPWLNGYLNQLRGSCFGVIAMDFPHLGLIKKTTEMNTV</sequence>
<dbReference type="SUPFAM" id="SSF51695">
    <property type="entry name" value="PLC-like phosphodiesterases"/>
    <property type="match status" value="1"/>
</dbReference>
<dbReference type="PROSITE" id="PS50007">
    <property type="entry name" value="PIPLC_X_DOMAIN"/>
    <property type="match status" value="1"/>
</dbReference>
<comment type="caution">
    <text evidence="2">The sequence shown here is derived from an EMBL/GenBank/DDBJ whole genome shotgun (WGS) entry which is preliminary data.</text>
</comment>
<organism evidence="2 3">
    <name type="scientific">Coilia grayii</name>
    <name type="common">Gray's grenadier anchovy</name>
    <dbReference type="NCBI Taxonomy" id="363190"/>
    <lineage>
        <taxon>Eukaryota</taxon>
        <taxon>Metazoa</taxon>
        <taxon>Chordata</taxon>
        <taxon>Craniata</taxon>
        <taxon>Vertebrata</taxon>
        <taxon>Euteleostomi</taxon>
        <taxon>Actinopterygii</taxon>
        <taxon>Neopterygii</taxon>
        <taxon>Teleostei</taxon>
        <taxon>Clupei</taxon>
        <taxon>Clupeiformes</taxon>
        <taxon>Clupeoidei</taxon>
        <taxon>Engraulidae</taxon>
        <taxon>Coilinae</taxon>
        <taxon>Coilia</taxon>
    </lineage>
</organism>
<dbReference type="SMART" id="SM00148">
    <property type="entry name" value="PLCXc"/>
    <property type="match status" value="1"/>
</dbReference>
<dbReference type="Gene3D" id="3.20.20.190">
    <property type="entry name" value="Phosphatidylinositol (PI) phosphodiesterase"/>
    <property type="match status" value="1"/>
</dbReference>
<dbReference type="AlphaFoldDB" id="A0ABD1KXX7"/>
<dbReference type="PANTHER" id="PTHR13593:SF147">
    <property type="entry name" value="1-PHOSPHATIDYLINOSITOL PHOSPHODIESTERASE-LIKE-RELATED"/>
    <property type="match status" value="1"/>
</dbReference>
<dbReference type="InterPro" id="IPR017946">
    <property type="entry name" value="PLC-like_Pdiesterase_TIM-brl"/>
</dbReference>
<evidence type="ECO:0000313" key="2">
    <source>
        <dbReference type="EMBL" id="KAL2103999.1"/>
    </source>
</evidence>
<accession>A0ABD1KXX7</accession>
<dbReference type="Proteomes" id="UP001591681">
    <property type="component" value="Unassembled WGS sequence"/>
</dbReference>
<dbReference type="EMBL" id="JBHFQA010000001">
    <property type="protein sequence ID" value="KAL2103999.1"/>
    <property type="molecule type" value="Genomic_DNA"/>
</dbReference>
<dbReference type="Pfam" id="PF00388">
    <property type="entry name" value="PI-PLC-X"/>
    <property type="match status" value="1"/>
</dbReference>
<evidence type="ECO:0000313" key="3">
    <source>
        <dbReference type="Proteomes" id="UP001591681"/>
    </source>
</evidence>
<proteinExistence type="predicted"/>
<dbReference type="InterPro" id="IPR000909">
    <property type="entry name" value="PLipase_C_PInositol-sp_X_dom"/>
</dbReference>
<dbReference type="CDD" id="cd08586">
    <property type="entry name" value="PI-PLCc_BcPLC_like"/>
    <property type="match status" value="1"/>
</dbReference>
<dbReference type="PANTHER" id="PTHR13593">
    <property type="match status" value="1"/>
</dbReference>
<gene>
    <name evidence="2" type="ORF">ACEWY4_000867</name>
</gene>
<protein>
    <recommendedName>
        <fullName evidence="1">Phosphatidylinositol-specific phospholipase C X domain-containing protein</fullName>
    </recommendedName>
</protein>
<evidence type="ECO:0000259" key="1">
    <source>
        <dbReference type="SMART" id="SM00148"/>
    </source>
</evidence>
<name>A0ABD1KXX7_9TELE</name>